<reference evidence="3 4" key="1">
    <citation type="journal article" date="2017" name="Gigascience">
        <title>Draft genome of the honey bee ectoparasitic mite, Tropilaelaps mercedesae, is shaped by the parasitic life history.</title>
        <authorList>
            <person name="Dong X."/>
            <person name="Armstrong S.D."/>
            <person name="Xia D."/>
            <person name="Makepeace B.L."/>
            <person name="Darby A.C."/>
            <person name="Kadowaki T."/>
        </authorList>
    </citation>
    <scope>NUCLEOTIDE SEQUENCE [LARGE SCALE GENOMIC DNA]</scope>
    <source>
        <strain evidence="3">Wuxi-XJTLU</strain>
    </source>
</reference>
<dbReference type="InParanoid" id="A0A1V9XXR2"/>
<dbReference type="Pfam" id="PF12872">
    <property type="entry name" value="OST-HTH"/>
    <property type="match status" value="1"/>
</dbReference>
<feature type="region of interest" description="Disordered" evidence="1">
    <location>
        <begin position="85"/>
        <end position="116"/>
    </location>
</feature>
<comment type="caution">
    <text evidence="3">The sequence shown here is derived from an EMBL/GenBank/DDBJ whole genome shotgun (WGS) entry which is preliminary data.</text>
</comment>
<dbReference type="EMBL" id="MNPL01002400">
    <property type="protein sequence ID" value="OQR78307.1"/>
    <property type="molecule type" value="Genomic_DNA"/>
</dbReference>
<feature type="region of interest" description="Disordered" evidence="1">
    <location>
        <begin position="220"/>
        <end position="252"/>
    </location>
</feature>
<dbReference type="PROSITE" id="PS51644">
    <property type="entry name" value="HTH_OST"/>
    <property type="match status" value="1"/>
</dbReference>
<gene>
    <name evidence="3" type="ORF">BIW11_06493</name>
</gene>
<evidence type="ECO:0000259" key="2">
    <source>
        <dbReference type="PROSITE" id="PS51644"/>
    </source>
</evidence>
<organism evidence="3 4">
    <name type="scientific">Tropilaelaps mercedesae</name>
    <dbReference type="NCBI Taxonomy" id="418985"/>
    <lineage>
        <taxon>Eukaryota</taxon>
        <taxon>Metazoa</taxon>
        <taxon>Ecdysozoa</taxon>
        <taxon>Arthropoda</taxon>
        <taxon>Chelicerata</taxon>
        <taxon>Arachnida</taxon>
        <taxon>Acari</taxon>
        <taxon>Parasitiformes</taxon>
        <taxon>Mesostigmata</taxon>
        <taxon>Gamasina</taxon>
        <taxon>Dermanyssoidea</taxon>
        <taxon>Laelapidae</taxon>
        <taxon>Tropilaelaps</taxon>
    </lineage>
</organism>
<name>A0A1V9XXR2_9ACAR</name>
<evidence type="ECO:0000313" key="4">
    <source>
        <dbReference type="Proteomes" id="UP000192247"/>
    </source>
</evidence>
<feature type="compositionally biased region" description="Polar residues" evidence="1">
    <location>
        <begin position="223"/>
        <end position="240"/>
    </location>
</feature>
<dbReference type="OrthoDB" id="341421at2759"/>
<dbReference type="Gene3D" id="3.30.420.610">
    <property type="entry name" value="LOTUS domain-like"/>
    <property type="match status" value="2"/>
</dbReference>
<protein>
    <recommendedName>
        <fullName evidence="2">HTH OST-type domain-containing protein</fullName>
    </recommendedName>
</protein>
<keyword evidence="4" id="KW-1185">Reference proteome</keyword>
<feature type="region of interest" description="Disordered" evidence="1">
    <location>
        <begin position="297"/>
        <end position="327"/>
    </location>
</feature>
<feature type="domain" description="HTH OST-type" evidence="2">
    <location>
        <begin position="137"/>
        <end position="210"/>
    </location>
</feature>
<proteinExistence type="predicted"/>
<dbReference type="Proteomes" id="UP000192247">
    <property type="component" value="Unassembled WGS sequence"/>
</dbReference>
<feature type="compositionally biased region" description="Low complexity" evidence="1">
    <location>
        <begin position="101"/>
        <end position="115"/>
    </location>
</feature>
<accession>A0A1V9XXR2</accession>
<dbReference type="InterPro" id="IPR025605">
    <property type="entry name" value="OST-HTH/LOTUS_dom"/>
</dbReference>
<sequence>MADLNEVGIILRDLLNQFSPPVNLNVLLRGYRIQEGTEVPWEKYGYSDPATFLRQNFANQLTVHETSERAGVYLVTFNQQLGPASSAGNGAGEHPTSVGRPASVVPQTSVSTPTTNSYLDAFRRTRSTTGGSRSLPVPVQFRTYLARLLKGYPNGISAKSFVEVFLAKSGAPLNYTMYGYPGHLSMFRDLDDVFKLETARDGSHILYPVNPFDQLEASKATGRVTSASTEDNASATNSSPLHRKLPADSRPTAGVLSVTEEPKRHSVKEEPTDALNGDVFRRHTACMPRNSTPAVVATDRRLEPAEGGTRNRNTPRPQQSPEEKYGAVLKEPTSYGDLFIVELGKHMLVPTACLAALADLTSDQVLEVLAEGGLDLQDIKFLSAGVPDHKALRVELARAGCPFIIKADGSIADVISLVPMEMCSVVLRALVGVPEAVLPLVN</sequence>
<dbReference type="AlphaFoldDB" id="A0A1V9XXR2"/>
<evidence type="ECO:0000256" key="1">
    <source>
        <dbReference type="SAM" id="MobiDB-lite"/>
    </source>
</evidence>
<feature type="compositionally biased region" description="Polar residues" evidence="1">
    <location>
        <begin position="310"/>
        <end position="320"/>
    </location>
</feature>
<evidence type="ECO:0000313" key="3">
    <source>
        <dbReference type="EMBL" id="OQR78307.1"/>
    </source>
</evidence>
<dbReference type="InterPro" id="IPR041966">
    <property type="entry name" value="LOTUS-like"/>
</dbReference>